<gene>
    <name evidence="2" type="ORF">JF887_07695</name>
</gene>
<dbReference type="AlphaFoldDB" id="A0A934KP35"/>
<proteinExistence type="predicted"/>
<dbReference type="Proteomes" id="UP000614410">
    <property type="component" value="Unassembled WGS sequence"/>
</dbReference>
<dbReference type="EMBL" id="JAEKNN010000034">
    <property type="protein sequence ID" value="MBJ7609300.1"/>
    <property type="molecule type" value="Genomic_DNA"/>
</dbReference>
<feature type="transmembrane region" description="Helical" evidence="1">
    <location>
        <begin position="33"/>
        <end position="54"/>
    </location>
</feature>
<keyword evidence="1" id="KW-1133">Transmembrane helix</keyword>
<keyword evidence="1" id="KW-0472">Membrane</keyword>
<name>A0A934KP35_9BACT</name>
<feature type="transmembrane region" description="Helical" evidence="1">
    <location>
        <begin position="7"/>
        <end position="27"/>
    </location>
</feature>
<keyword evidence="1" id="KW-0812">Transmembrane</keyword>
<accession>A0A934KP35</accession>
<evidence type="ECO:0000313" key="2">
    <source>
        <dbReference type="EMBL" id="MBJ7609300.1"/>
    </source>
</evidence>
<feature type="transmembrane region" description="Helical" evidence="1">
    <location>
        <begin position="66"/>
        <end position="87"/>
    </location>
</feature>
<organism evidence="2 3">
    <name type="scientific">Candidatus Amunia macphersoniae</name>
    <dbReference type="NCBI Taxonomy" id="3127014"/>
    <lineage>
        <taxon>Bacteria</taxon>
        <taxon>Bacillati</taxon>
        <taxon>Candidatus Dormiibacterota</taxon>
        <taxon>Candidatus Dormibacteria</taxon>
        <taxon>Candidatus Aeolococcales</taxon>
        <taxon>Candidatus Aeolococcaceae</taxon>
        <taxon>Candidatus Amunia</taxon>
    </lineage>
</organism>
<evidence type="ECO:0000256" key="1">
    <source>
        <dbReference type="SAM" id="Phobius"/>
    </source>
</evidence>
<sequence>MRRRHWLGLCAWCLLAVVVEVGLYLSYHDHDAGFHWFAHFYAGASAALLLMSLVSWRQRRPVGLPLLWVVAAHLYAMVPDLLFVTGIPHQPWMDVFLGHLTIHYIPGANLTLFAIFMASFAVYLGVISRAAGANDDATMAP</sequence>
<evidence type="ECO:0000313" key="3">
    <source>
        <dbReference type="Proteomes" id="UP000614410"/>
    </source>
</evidence>
<protein>
    <submittedName>
        <fullName evidence="2">Uncharacterized protein</fullName>
    </submittedName>
</protein>
<comment type="caution">
    <text evidence="2">The sequence shown here is derived from an EMBL/GenBank/DDBJ whole genome shotgun (WGS) entry which is preliminary data.</text>
</comment>
<feature type="transmembrane region" description="Helical" evidence="1">
    <location>
        <begin position="107"/>
        <end position="126"/>
    </location>
</feature>
<reference evidence="2 3" key="1">
    <citation type="submission" date="2020-10" db="EMBL/GenBank/DDBJ databases">
        <title>Ca. Dormibacterota MAGs.</title>
        <authorList>
            <person name="Montgomery K."/>
        </authorList>
    </citation>
    <scope>NUCLEOTIDE SEQUENCE [LARGE SCALE GENOMIC DNA]</scope>
    <source>
        <strain evidence="2">Mitchell_Peninsula_5</strain>
    </source>
</reference>